<dbReference type="Gene3D" id="2.60.120.1110">
    <property type="match status" value="1"/>
</dbReference>
<gene>
    <name evidence="1" type="ORF">ACFPZ3_63350</name>
</gene>
<keyword evidence="2" id="KW-1185">Reference proteome</keyword>
<accession>A0ABW1D999</accession>
<name>A0ABW1D999_9ACTN</name>
<comment type="caution">
    <text evidence="1">The sequence shown here is derived from an EMBL/GenBank/DDBJ whole genome shotgun (WGS) entry which is preliminary data.</text>
</comment>
<evidence type="ECO:0000313" key="1">
    <source>
        <dbReference type="EMBL" id="MFC5834654.1"/>
    </source>
</evidence>
<evidence type="ECO:0008006" key="3">
    <source>
        <dbReference type="Google" id="ProtNLM"/>
    </source>
</evidence>
<sequence>MPKQSGLGDRLLVAGYDLSGDINSLGRIGGGHAPLEVTGIDKSAMERIGGLRDGAIEFTSYFNPSTDRAHDRFSALPAANQVVTYLRGTTLGNAAAAMVAKQINYDGSRGDAGEFTFEVQALANGYGLEWGTQLTAGVRSDTDETEGTSYDFGEATSFGVQAYLHVTAFTGTSVTVKLQESDDDGDSDSWADVTGGGFTAATGVASQRIATAGNQAVEQYLRVVTTGTFSSASFVVVVVKNELAVTF</sequence>
<dbReference type="RefSeq" id="WP_379524068.1">
    <property type="nucleotide sequence ID" value="NZ_JBHSPA010000114.1"/>
</dbReference>
<organism evidence="1 2">
    <name type="scientific">Nonomuraea insulae</name>
    <dbReference type="NCBI Taxonomy" id="1616787"/>
    <lineage>
        <taxon>Bacteria</taxon>
        <taxon>Bacillati</taxon>
        <taxon>Actinomycetota</taxon>
        <taxon>Actinomycetes</taxon>
        <taxon>Streptosporangiales</taxon>
        <taxon>Streptosporangiaceae</taxon>
        <taxon>Nonomuraea</taxon>
    </lineage>
</organism>
<evidence type="ECO:0000313" key="2">
    <source>
        <dbReference type="Proteomes" id="UP001596058"/>
    </source>
</evidence>
<reference evidence="2" key="1">
    <citation type="journal article" date="2019" name="Int. J. Syst. Evol. Microbiol.">
        <title>The Global Catalogue of Microorganisms (GCM) 10K type strain sequencing project: providing services to taxonomists for standard genome sequencing and annotation.</title>
        <authorList>
            <consortium name="The Broad Institute Genomics Platform"/>
            <consortium name="The Broad Institute Genome Sequencing Center for Infectious Disease"/>
            <person name="Wu L."/>
            <person name="Ma J."/>
        </authorList>
    </citation>
    <scope>NUCLEOTIDE SEQUENCE [LARGE SCALE GENOMIC DNA]</scope>
    <source>
        <strain evidence="2">CCUG 53903</strain>
    </source>
</reference>
<dbReference type="Proteomes" id="UP001596058">
    <property type="component" value="Unassembled WGS sequence"/>
</dbReference>
<proteinExistence type="predicted"/>
<dbReference type="EMBL" id="JBHSPA010000114">
    <property type="protein sequence ID" value="MFC5834654.1"/>
    <property type="molecule type" value="Genomic_DNA"/>
</dbReference>
<protein>
    <recommendedName>
        <fullName evidence="3">Major tail protein</fullName>
    </recommendedName>
</protein>